<dbReference type="GO" id="GO:0000175">
    <property type="term" value="F:3'-5'-RNA exonuclease activity"/>
    <property type="evidence" value="ECO:0007669"/>
    <property type="project" value="TreeGrafter"/>
</dbReference>
<reference evidence="3" key="1">
    <citation type="submission" date="2023-07" db="EMBL/GenBank/DDBJ databases">
        <title>A draft genome of Kazachstania heterogenica Y-27499.</title>
        <authorList>
            <person name="Donic C."/>
            <person name="Kralova J.S."/>
            <person name="Fidel L."/>
            <person name="Ben-Dor S."/>
            <person name="Jung S."/>
        </authorList>
    </citation>
    <scope>NUCLEOTIDE SEQUENCE [LARGE SCALE GENOMIC DNA]</scope>
    <source>
        <strain evidence="3">Y27499</strain>
    </source>
</reference>
<gene>
    <name evidence="2" type="ORF">RI543_000553</name>
</gene>
<evidence type="ECO:0000259" key="1">
    <source>
        <dbReference type="SMART" id="SM00955"/>
    </source>
</evidence>
<dbReference type="AlphaFoldDB" id="A0AAN7WQP5"/>
<feature type="domain" description="RNB" evidence="1">
    <location>
        <begin position="513"/>
        <end position="840"/>
    </location>
</feature>
<dbReference type="InterPro" id="IPR012340">
    <property type="entry name" value="NA-bd_OB-fold"/>
</dbReference>
<dbReference type="SUPFAM" id="SSF50249">
    <property type="entry name" value="Nucleic acid-binding proteins"/>
    <property type="match status" value="1"/>
</dbReference>
<accession>A0AAN7WQP5</accession>
<dbReference type="SMART" id="SM00955">
    <property type="entry name" value="RNB"/>
    <property type="match status" value="1"/>
</dbReference>
<dbReference type="InterPro" id="IPR050180">
    <property type="entry name" value="RNR_Ribonuclease"/>
</dbReference>
<keyword evidence="3" id="KW-1185">Reference proteome</keyword>
<comment type="caution">
    <text evidence="2">The sequence shown here is derived from an EMBL/GenBank/DDBJ whole genome shotgun (WGS) entry which is preliminary data.</text>
</comment>
<dbReference type="PANTHER" id="PTHR23355:SF59">
    <property type="entry name" value="EXORIBONUCLEASE II, MITOCHONDRIAL"/>
    <property type="match status" value="1"/>
</dbReference>
<dbReference type="Proteomes" id="UP001306508">
    <property type="component" value="Unassembled WGS sequence"/>
</dbReference>
<dbReference type="EMBL" id="JAWIZZ010000023">
    <property type="protein sequence ID" value="KAK5781902.1"/>
    <property type="molecule type" value="Genomic_DNA"/>
</dbReference>
<dbReference type="GO" id="GO:0000932">
    <property type="term" value="C:P-body"/>
    <property type="evidence" value="ECO:0007669"/>
    <property type="project" value="TreeGrafter"/>
</dbReference>
<dbReference type="InterPro" id="IPR001900">
    <property type="entry name" value="RNase_II/R"/>
</dbReference>
<dbReference type="PANTHER" id="PTHR23355">
    <property type="entry name" value="RIBONUCLEASE"/>
    <property type="match status" value="1"/>
</dbReference>
<organism evidence="2 3">
    <name type="scientific">Arxiozyma heterogenica</name>
    <dbReference type="NCBI Taxonomy" id="278026"/>
    <lineage>
        <taxon>Eukaryota</taxon>
        <taxon>Fungi</taxon>
        <taxon>Dikarya</taxon>
        <taxon>Ascomycota</taxon>
        <taxon>Saccharomycotina</taxon>
        <taxon>Saccharomycetes</taxon>
        <taxon>Saccharomycetales</taxon>
        <taxon>Saccharomycetaceae</taxon>
        <taxon>Arxiozyma</taxon>
    </lineage>
</organism>
<dbReference type="GO" id="GO:0006402">
    <property type="term" value="P:mRNA catabolic process"/>
    <property type="evidence" value="ECO:0007669"/>
    <property type="project" value="TreeGrafter"/>
</dbReference>
<name>A0AAN7WQP5_9SACH</name>
<proteinExistence type="predicted"/>
<evidence type="ECO:0000313" key="3">
    <source>
        <dbReference type="Proteomes" id="UP001306508"/>
    </source>
</evidence>
<dbReference type="GO" id="GO:0003723">
    <property type="term" value="F:RNA binding"/>
    <property type="evidence" value="ECO:0007669"/>
    <property type="project" value="InterPro"/>
</dbReference>
<dbReference type="Pfam" id="PF00773">
    <property type="entry name" value="RNB"/>
    <property type="match status" value="1"/>
</dbReference>
<sequence>MFARELNRSCIIRDQIGYQLFHDCSSKLSVGNIRNINKGSFKFFLNPKYKLKKNDVTHTKFKKSLTRKDIESINDYFLKRTKGLEPDATIKQLDEISKEFHERFDKRYLEPSKEWLHCQAKHVSVLKIPPTFQFNFDTLWNIPLQIGDLVLLKSHPHELSMCVGLPHSVTDPRYTFVTINGTIIFHPKNQIHLRIPHKLPKDIKSLIQKESDHGYDSIGTIRDKIGSTVILPSVVREKLTSIPTSKITRNAWLQLPIVIKKLKLLNRWLQKDEKPYQISFPYLVKLVEKLDLNKYKDQNYLKQLTVGTKNLNNNNIYINLNASTFLATYWGVKEQQTFNMWGDLHINSAILSPISVTILPIESRQLFYHKLLQRFSENNHKAIDKFITLVETNQYDKISNEFEDIIRVLEDYSSGNFVKNIKNNPIVTIISTIFRKLPKYQNKDITKDVCFELLQDICPDYKYVNPLLNNLHVRSQIEKSAPIFDLYRYDENEELFEKSSPFSQLYKEINCKRVDYTKLPVYCIDSELAHEIDDGISIMQRDDNLYTLYIHIADPVSVFPESLTGNHISSPLLKIALEKAFTTYLPDIVDPMLPKSITQLTGMGTSGKNSRAITFSVDATFINERQFKILDNTFKIELSYVSHFPKVTYNTVDQILSNDKNFPASSSMKNDLDQMSKIARELRKYRINEGNAVIFGEGFNRGLVQLESSSGKIPHITFKNQIESPSTILVSEFMILANRLTGNFFKQNNIPGVFRTYNDLSLGPIAYKSYARLQEQTRRGHIPDITDVVKLSSLLNSSVYSSSPLPHKMIGVSSYLTVTSPLRRMPDLINHIQIHRYLNRLGLAFQKKDIDSMLWGLQSRADIIKSLANNVSSYWTLKYLKNKVEQNSNQWFEVLVTSYPFDGKVHCVFPEMTFARGILKIPTNTPHPKIGTRIKNCKIVNIDCLENNLELEIEQNSCK</sequence>
<protein>
    <recommendedName>
        <fullName evidence="1">RNB domain-containing protein</fullName>
    </recommendedName>
</protein>
<evidence type="ECO:0000313" key="2">
    <source>
        <dbReference type="EMBL" id="KAK5781902.1"/>
    </source>
</evidence>